<keyword evidence="1" id="KW-0812">Transmembrane</keyword>
<gene>
    <name evidence="2" type="ORF">C7M84_020660</name>
</gene>
<proteinExistence type="predicted"/>
<reference evidence="2 3" key="1">
    <citation type="submission" date="2018-04" db="EMBL/GenBank/DDBJ databases">
        <authorList>
            <person name="Zhang X."/>
            <person name="Yuan J."/>
            <person name="Li F."/>
            <person name="Xiang J."/>
        </authorList>
    </citation>
    <scope>NUCLEOTIDE SEQUENCE [LARGE SCALE GENOMIC DNA]</scope>
    <source>
        <tissue evidence="2">Muscle</tissue>
    </source>
</reference>
<evidence type="ECO:0000256" key="1">
    <source>
        <dbReference type="SAM" id="Phobius"/>
    </source>
</evidence>
<keyword evidence="1" id="KW-1133">Transmembrane helix</keyword>
<reference evidence="2 3" key="2">
    <citation type="submission" date="2019-01" db="EMBL/GenBank/DDBJ databases">
        <title>The decoding of complex shrimp genome reveals the adaptation for benthos swimmer, frequently molting mechanism and breeding impact on genome.</title>
        <authorList>
            <person name="Sun Y."/>
            <person name="Gao Y."/>
            <person name="Yu Y."/>
        </authorList>
    </citation>
    <scope>NUCLEOTIDE SEQUENCE [LARGE SCALE GENOMIC DNA]</scope>
    <source>
        <tissue evidence="2">Muscle</tissue>
    </source>
</reference>
<name>A0A3R7P566_PENVA</name>
<dbReference type="AlphaFoldDB" id="A0A3R7P566"/>
<dbReference type="OrthoDB" id="6375864at2759"/>
<feature type="transmembrane region" description="Helical" evidence="1">
    <location>
        <begin position="292"/>
        <end position="310"/>
    </location>
</feature>
<evidence type="ECO:0000313" key="2">
    <source>
        <dbReference type="EMBL" id="ROT61541.1"/>
    </source>
</evidence>
<feature type="transmembrane region" description="Helical" evidence="1">
    <location>
        <begin position="378"/>
        <end position="396"/>
    </location>
</feature>
<comment type="caution">
    <text evidence="2">The sequence shown here is derived from an EMBL/GenBank/DDBJ whole genome shotgun (WGS) entry which is preliminary data.</text>
</comment>
<keyword evidence="3" id="KW-1185">Reference proteome</keyword>
<keyword evidence="1" id="KW-0472">Membrane</keyword>
<organism evidence="2 3">
    <name type="scientific">Penaeus vannamei</name>
    <name type="common">Whiteleg shrimp</name>
    <name type="synonym">Litopenaeus vannamei</name>
    <dbReference type="NCBI Taxonomy" id="6689"/>
    <lineage>
        <taxon>Eukaryota</taxon>
        <taxon>Metazoa</taxon>
        <taxon>Ecdysozoa</taxon>
        <taxon>Arthropoda</taxon>
        <taxon>Crustacea</taxon>
        <taxon>Multicrustacea</taxon>
        <taxon>Malacostraca</taxon>
        <taxon>Eumalacostraca</taxon>
        <taxon>Eucarida</taxon>
        <taxon>Decapoda</taxon>
        <taxon>Dendrobranchiata</taxon>
        <taxon>Penaeoidea</taxon>
        <taxon>Penaeidae</taxon>
        <taxon>Penaeus</taxon>
    </lineage>
</organism>
<sequence length="451" mass="50229">MTKAESMSDTRLGYSQTDIPYTCERIDSVSQKFTCSFRHRSAGQADELRAVEGSCRRESVDGGRSRGILAINPRTTTEDAAEAVNLPHFPSFSLYSPKCIWQHLQFSIPLPFLPTATLRHLFGLKTKHGSSTSVTWFHYSRGYISFISYFIHFADVQTLETSSIDEQSSILSPHSVPGRSFGQGRNVVLGAVQCRRGSLGSQTSKRRLLIKPREAVLSGDLQGFVQDEGAISGSVGTDAHYQSDAYLVPCPMPYPSIIFVFTYNIFTTSPFPPFLSPSPSPSSPFLSPSPSTIFSFSFSFAIHHLLFFLLRHPPSPFLSPSPSTISFSFSFAIHHLLFFLLRHPPSSPFFLLRHHHLLFFLLRHPPSSPFLSPSPSTIFSFSFSFAIHHLLLFFLLRHPPSSPFLSPSPSTISHSSFPSSCEEKAFKLFAVQSFSSFFIPANQSHSRSRGA</sequence>
<protein>
    <submittedName>
        <fullName evidence="2">Uncharacterized protein</fullName>
    </submittedName>
</protein>
<evidence type="ECO:0000313" key="3">
    <source>
        <dbReference type="Proteomes" id="UP000283509"/>
    </source>
</evidence>
<accession>A0A3R7P566</accession>
<dbReference type="Proteomes" id="UP000283509">
    <property type="component" value="Unassembled WGS sequence"/>
</dbReference>
<dbReference type="EMBL" id="QCYY01004119">
    <property type="protein sequence ID" value="ROT61541.1"/>
    <property type="molecule type" value="Genomic_DNA"/>
</dbReference>
<feature type="transmembrane region" description="Helical" evidence="1">
    <location>
        <begin position="322"/>
        <end position="341"/>
    </location>
</feature>